<organism evidence="1 2">
    <name type="scientific">Puccinia coronata f. sp. avenae</name>
    <dbReference type="NCBI Taxonomy" id="200324"/>
    <lineage>
        <taxon>Eukaryota</taxon>
        <taxon>Fungi</taxon>
        <taxon>Dikarya</taxon>
        <taxon>Basidiomycota</taxon>
        <taxon>Pucciniomycotina</taxon>
        <taxon>Pucciniomycetes</taxon>
        <taxon>Pucciniales</taxon>
        <taxon>Pucciniaceae</taxon>
        <taxon>Puccinia</taxon>
    </lineage>
</organism>
<proteinExistence type="predicted"/>
<sequence length="105" mass="11142">MLAITHGQGCGSLFKLASGTSSNTGLASAAGRTFANTMFCIQTDEDLPLHHLKLHRLPHQALRIPPATSPTKGFPPAAQTYPAPPCQTYRFTVATAVDFVAYAEA</sequence>
<name>A0A2N5UB61_9BASI</name>
<dbReference type="EMBL" id="PGCJ01000266">
    <property type="protein sequence ID" value="PLW34981.1"/>
    <property type="molecule type" value="Genomic_DNA"/>
</dbReference>
<accession>A0A2N5UB61</accession>
<dbReference type="AlphaFoldDB" id="A0A2N5UB61"/>
<gene>
    <name evidence="1" type="ORF">PCANC_19759</name>
</gene>
<keyword evidence="2" id="KW-1185">Reference proteome</keyword>
<comment type="caution">
    <text evidence="1">The sequence shown here is derived from an EMBL/GenBank/DDBJ whole genome shotgun (WGS) entry which is preliminary data.</text>
</comment>
<protein>
    <submittedName>
        <fullName evidence="1">Uncharacterized protein</fullName>
    </submittedName>
</protein>
<evidence type="ECO:0000313" key="1">
    <source>
        <dbReference type="EMBL" id="PLW34981.1"/>
    </source>
</evidence>
<dbReference type="Proteomes" id="UP000235388">
    <property type="component" value="Unassembled WGS sequence"/>
</dbReference>
<evidence type="ECO:0000313" key="2">
    <source>
        <dbReference type="Proteomes" id="UP000235388"/>
    </source>
</evidence>
<reference evidence="1 2" key="1">
    <citation type="submission" date="2017-11" db="EMBL/GenBank/DDBJ databases">
        <title>De novo assembly and phasing of dikaryotic genomes from two isolates of Puccinia coronata f. sp. avenae, the causal agent of oat crown rust.</title>
        <authorList>
            <person name="Miller M.E."/>
            <person name="Zhang Y."/>
            <person name="Omidvar V."/>
            <person name="Sperschneider J."/>
            <person name="Schwessinger B."/>
            <person name="Raley C."/>
            <person name="Palmer J.M."/>
            <person name="Garnica D."/>
            <person name="Upadhyaya N."/>
            <person name="Rathjen J."/>
            <person name="Taylor J.M."/>
            <person name="Park R.F."/>
            <person name="Dodds P.N."/>
            <person name="Hirsch C.D."/>
            <person name="Kianian S.F."/>
            <person name="Figueroa M."/>
        </authorList>
    </citation>
    <scope>NUCLEOTIDE SEQUENCE [LARGE SCALE GENOMIC DNA]</scope>
    <source>
        <strain evidence="1">12NC29</strain>
    </source>
</reference>